<name>A0A6M3LGE0_9ZZZZ</name>
<evidence type="ECO:0000313" key="1">
    <source>
        <dbReference type="EMBL" id="QJA92374.1"/>
    </source>
</evidence>
<protein>
    <submittedName>
        <fullName evidence="1">Uncharacterized protein</fullName>
    </submittedName>
</protein>
<sequence length="139" mass="15913">MGYVSGSLRSVDTGDTYFNEISKENISGRKLAVKFLQRDRILNLPIYDGKPLEARIEYARYIVDCPNCNSAEYAFEDKLFFCSQCLNSDIQGKVRKVKMSKDRKGIETALGKRAIINRHWLPTETVKDLDKENLKMGVI</sequence>
<dbReference type="AlphaFoldDB" id="A0A6M3LGE0"/>
<reference evidence="1" key="1">
    <citation type="submission" date="2020-03" db="EMBL/GenBank/DDBJ databases">
        <title>The deep terrestrial virosphere.</title>
        <authorList>
            <person name="Holmfeldt K."/>
            <person name="Nilsson E."/>
            <person name="Simone D."/>
            <person name="Lopez-Fernandez M."/>
            <person name="Wu X."/>
            <person name="de Brujin I."/>
            <person name="Lundin D."/>
            <person name="Andersson A."/>
            <person name="Bertilsson S."/>
            <person name="Dopson M."/>
        </authorList>
    </citation>
    <scope>NUCLEOTIDE SEQUENCE</scope>
    <source>
        <strain evidence="1">MM415B04709</strain>
    </source>
</reference>
<organism evidence="1">
    <name type="scientific">viral metagenome</name>
    <dbReference type="NCBI Taxonomy" id="1070528"/>
    <lineage>
        <taxon>unclassified sequences</taxon>
        <taxon>metagenomes</taxon>
        <taxon>organismal metagenomes</taxon>
    </lineage>
</organism>
<dbReference type="EMBL" id="MT143061">
    <property type="protein sequence ID" value="QJA92374.1"/>
    <property type="molecule type" value="Genomic_DNA"/>
</dbReference>
<accession>A0A6M3LGE0</accession>
<proteinExistence type="predicted"/>
<gene>
    <name evidence="1" type="ORF">MM415B04709_0012</name>
</gene>